<dbReference type="InterPro" id="IPR044934">
    <property type="entry name" value="Streptopain_sf"/>
</dbReference>
<dbReference type="InterPro" id="IPR000200">
    <property type="entry name" value="Peptidase_C10"/>
</dbReference>
<dbReference type="Gene3D" id="3.90.70.50">
    <property type="entry name" value="Peptidase C10, streptopain"/>
    <property type="match status" value="2"/>
</dbReference>
<name>A0A941AY31_9FLAO</name>
<comment type="caution">
    <text evidence="7">The sequence shown here is derived from an EMBL/GenBank/DDBJ whole genome shotgun (WGS) entry which is preliminary data.</text>
</comment>
<proteinExistence type="inferred from homology"/>
<keyword evidence="4" id="KW-0378">Hydrolase</keyword>
<keyword evidence="3" id="KW-0732">Signal</keyword>
<evidence type="ECO:0000259" key="6">
    <source>
        <dbReference type="Pfam" id="PF13734"/>
    </source>
</evidence>
<protein>
    <submittedName>
        <fullName evidence="7">C10 family peptidase</fullName>
    </submittedName>
</protein>
<evidence type="ECO:0000256" key="4">
    <source>
        <dbReference type="ARBA" id="ARBA00022801"/>
    </source>
</evidence>
<reference evidence="7 8" key="1">
    <citation type="submission" date="2021-03" db="EMBL/GenBank/DDBJ databases">
        <title>Flavobacterium Flabelliformis Sp. Nov. And Flavobacterium Geliluteum Sp. Nov., Two Novel Multidrug Resistant Psychrophilic Species Isolated From Antarctica.</title>
        <authorList>
            <person name="Kralova S."/>
            <person name="Busse H.J."/>
            <person name="Bezdicek M."/>
            <person name="Nykrynova M."/>
            <person name="Kroupova E."/>
            <person name="Krsek D."/>
            <person name="Sedlacek I."/>
        </authorList>
    </citation>
    <scope>NUCLEOTIDE SEQUENCE [LARGE SCALE GENOMIC DNA]</scope>
    <source>
        <strain evidence="7 8">P7388</strain>
    </source>
</reference>
<dbReference type="AlphaFoldDB" id="A0A941AY31"/>
<dbReference type="RefSeq" id="WP_210665321.1">
    <property type="nucleotide sequence ID" value="NZ_JAGFBV010000005.1"/>
</dbReference>
<accession>A0A941AY31</accession>
<dbReference type="GO" id="GO:0006508">
    <property type="term" value="P:proteolysis"/>
    <property type="evidence" value="ECO:0007669"/>
    <property type="project" value="UniProtKB-KW"/>
</dbReference>
<evidence type="ECO:0000256" key="2">
    <source>
        <dbReference type="ARBA" id="ARBA00022670"/>
    </source>
</evidence>
<dbReference type="GO" id="GO:0008234">
    <property type="term" value="F:cysteine-type peptidase activity"/>
    <property type="evidence" value="ECO:0007669"/>
    <property type="project" value="UniProtKB-KW"/>
</dbReference>
<dbReference type="InterPro" id="IPR025896">
    <property type="entry name" value="Spi_Prtas-inh"/>
</dbReference>
<gene>
    <name evidence="7" type="ORF">J3495_04180</name>
</gene>
<organism evidence="7 8">
    <name type="scientific">Flavobacterium geliluteum</name>
    <dbReference type="NCBI Taxonomy" id="2816120"/>
    <lineage>
        <taxon>Bacteria</taxon>
        <taxon>Pseudomonadati</taxon>
        <taxon>Bacteroidota</taxon>
        <taxon>Flavobacteriia</taxon>
        <taxon>Flavobacteriales</taxon>
        <taxon>Flavobacteriaceae</taxon>
        <taxon>Flavobacterium</taxon>
    </lineage>
</organism>
<dbReference type="Pfam" id="PF01640">
    <property type="entry name" value="Peptidase_C10"/>
    <property type="match status" value="1"/>
</dbReference>
<evidence type="ECO:0000313" key="7">
    <source>
        <dbReference type="EMBL" id="MBP4137277.1"/>
    </source>
</evidence>
<dbReference type="Proteomes" id="UP000675047">
    <property type="component" value="Unassembled WGS sequence"/>
</dbReference>
<keyword evidence="8" id="KW-1185">Reference proteome</keyword>
<keyword evidence="2" id="KW-0645">Protease</keyword>
<sequence>MKKYVKYFWLGIIFCFYSCQNSEELAVQNVDANYISIQEATQIAEAQSPPVSNVNGKILGKRKVKKTFSIKTGQENPSMYIINYENNGFVIISGDNRISPILAYSDNNSFPTESSDMPEGIITWMKTIDQTVKKIRKDKKEQSKDLKKLWLSSNHVNVLYRSNTSVVTKTSKGRAPSSADYITEGDCNNGDNMTTLQLSIGQLLQTEWGQGVGYNDLLDTKGCAAALNGRPYTGCVATAVAQVMRYHEYPANYNWNLMNNGGSYETSRLMRDLGYQANLNMNYGCSSSGADRKDIVRTLSNFGYPAANYRNYDYGTVKFEIVYGRPVILCGSEKADFLIFGSKGGHCWVVDGISEMQYYNCVPDPNTPGEVMSQLISTGAYLRMNWGWNGIYNGYYSNGNFNPPGSSYNWRPDMITNIRNP</sequence>
<comment type="similarity">
    <text evidence="1">Belongs to the peptidase C10 family.</text>
</comment>
<feature type="domain" description="Spi protease inhibitor" evidence="6">
    <location>
        <begin position="33"/>
        <end position="131"/>
    </location>
</feature>
<dbReference type="EMBL" id="JAGFBV010000005">
    <property type="protein sequence ID" value="MBP4137277.1"/>
    <property type="molecule type" value="Genomic_DNA"/>
</dbReference>
<dbReference type="SUPFAM" id="SSF54001">
    <property type="entry name" value="Cysteine proteinases"/>
    <property type="match status" value="1"/>
</dbReference>
<evidence type="ECO:0000256" key="3">
    <source>
        <dbReference type="ARBA" id="ARBA00022729"/>
    </source>
</evidence>
<evidence type="ECO:0000256" key="1">
    <source>
        <dbReference type="ARBA" id="ARBA00009693"/>
    </source>
</evidence>
<keyword evidence="5" id="KW-0788">Thiol protease</keyword>
<dbReference type="InterPro" id="IPR038765">
    <property type="entry name" value="Papain-like_cys_pep_sf"/>
</dbReference>
<evidence type="ECO:0000313" key="8">
    <source>
        <dbReference type="Proteomes" id="UP000675047"/>
    </source>
</evidence>
<evidence type="ECO:0000256" key="5">
    <source>
        <dbReference type="ARBA" id="ARBA00022807"/>
    </source>
</evidence>
<dbReference type="Pfam" id="PF13734">
    <property type="entry name" value="Inhibitor_I69"/>
    <property type="match status" value="1"/>
</dbReference>
<dbReference type="PRINTS" id="PR00797">
    <property type="entry name" value="STREPTOPAIN"/>
</dbReference>